<evidence type="ECO:0000259" key="8">
    <source>
        <dbReference type="Pfam" id="PF00561"/>
    </source>
</evidence>
<dbReference type="SUPFAM" id="SSF53474">
    <property type="entry name" value="alpha/beta-Hydrolases"/>
    <property type="match status" value="2"/>
</dbReference>
<organism evidence="10 11">
    <name type="scientific">Dendroctonus ponderosae</name>
    <name type="common">Mountain pine beetle</name>
    <dbReference type="NCBI Taxonomy" id="77166"/>
    <lineage>
        <taxon>Eukaryota</taxon>
        <taxon>Metazoa</taxon>
        <taxon>Ecdysozoa</taxon>
        <taxon>Arthropoda</taxon>
        <taxon>Hexapoda</taxon>
        <taxon>Insecta</taxon>
        <taxon>Pterygota</taxon>
        <taxon>Neoptera</taxon>
        <taxon>Endopterygota</taxon>
        <taxon>Coleoptera</taxon>
        <taxon>Polyphaga</taxon>
        <taxon>Cucujiformia</taxon>
        <taxon>Curculionidae</taxon>
        <taxon>Scolytinae</taxon>
        <taxon>Dendroctonus</taxon>
    </lineage>
</organism>
<evidence type="ECO:0000256" key="7">
    <source>
        <dbReference type="SAM" id="SignalP"/>
    </source>
</evidence>
<feature type="chain" id="PRO_5004656255" description="Partial AB-hydrolase lipase domain-containing protein" evidence="7">
    <location>
        <begin position="18"/>
        <end position="809"/>
    </location>
</feature>
<dbReference type="GO" id="GO:0016042">
    <property type="term" value="P:lipid catabolic process"/>
    <property type="evidence" value="ECO:0007669"/>
    <property type="project" value="UniProtKB-KW"/>
</dbReference>
<dbReference type="InterPro" id="IPR000073">
    <property type="entry name" value="AB_hydrolase_1"/>
</dbReference>
<feature type="domain" description="Partial AB-hydrolase lipase" evidence="9">
    <location>
        <begin position="55"/>
        <end position="113"/>
    </location>
</feature>
<evidence type="ECO:0000256" key="4">
    <source>
        <dbReference type="ARBA" id="ARBA00022963"/>
    </source>
</evidence>
<evidence type="ECO:0000256" key="5">
    <source>
        <dbReference type="ARBA" id="ARBA00023098"/>
    </source>
</evidence>
<dbReference type="InterPro" id="IPR029058">
    <property type="entry name" value="AB_hydrolase_fold"/>
</dbReference>
<proteinExistence type="inferred from homology"/>
<dbReference type="EMBL" id="KB631804">
    <property type="protein sequence ID" value="ERL86263.1"/>
    <property type="molecule type" value="Genomic_DNA"/>
</dbReference>
<dbReference type="Gene3D" id="3.40.50.1820">
    <property type="entry name" value="alpha/beta hydrolase"/>
    <property type="match status" value="2"/>
</dbReference>
<reference evidence="10 11" key="1">
    <citation type="journal article" date="2013" name="Genome Biol.">
        <title>Draft genome of the mountain pine beetle, Dendroctonus ponderosae Hopkins, a major forest pest.</title>
        <authorList>
            <person name="Keeling C.I."/>
            <person name="Yuen M.M."/>
            <person name="Liao N.Y."/>
            <person name="Docking T.R."/>
            <person name="Chan S.K."/>
            <person name="Taylor G.A."/>
            <person name="Palmquist D.L."/>
            <person name="Jackman S.D."/>
            <person name="Nguyen A."/>
            <person name="Li M."/>
            <person name="Henderson H."/>
            <person name="Janes J.K."/>
            <person name="Zhao Y."/>
            <person name="Pandoh P."/>
            <person name="Moore R."/>
            <person name="Sperling F.A."/>
            <person name="Huber D.P."/>
            <person name="Birol I."/>
            <person name="Jones S.J."/>
            <person name="Bohlmann J."/>
        </authorList>
    </citation>
    <scope>NUCLEOTIDE SEQUENCE</scope>
</reference>
<evidence type="ECO:0008006" key="12">
    <source>
        <dbReference type="Google" id="ProtNLM"/>
    </source>
</evidence>
<keyword evidence="2 7" id="KW-0732">Signal</keyword>
<dbReference type="GO" id="GO:0016787">
    <property type="term" value="F:hydrolase activity"/>
    <property type="evidence" value="ECO:0007669"/>
    <property type="project" value="UniProtKB-KW"/>
</dbReference>
<accession>U4U1S2</accession>
<dbReference type="OrthoDB" id="9974421at2759"/>
<keyword evidence="3" id="KW-0378">Hydrolase</keyword>
<feature type="signal peptide" evidence="7">
    <location>
        <begin position="1"/>
        <end position="17"/>
    </location>
</feature>
<name>U4U1S2_DENPD</name>
<dbReference type="PANTHER" id="PTHR11005">
    <property type="entry name" value="LYSOSOMAL ACID LIPASE-RELATED"/>
    <property type="match status" value="1"/>
</dbReference>
<dbReference type="Proteomes" id="UP000030742">
    <property type="component" value="Unassembled WGS sequence"/>
</dbReference>
<sequence>MYILLLLAGAFVVPLRAEESNSDQLKELLGLIQNAGPEQNILENINLPENVFLNISQYLEKYGYPLETHQVETEDGFTLILHRIPASKSISKNNPAVLFAPPLMSSSIDWVNHGSNYSLGLLLSDLDYDIWLLNPRGTRYSMTHNTLNSTQKKFWSYSFHEKGYYDTAVSIDYVLNLTGQQKVTVVGYSEGTSALLALAAARPEYNEKINLIVLLSPIGYMGGVTSPIALFQVKYMTEIKALLEAVNFHAIPYAKWVSELLVAICSIDGSGETCAAALGPLVGYDTEEVDLDYLLIFISDKPSGLALQELYHYGQEILSDSFQQYDYGVVENLLHYGTPEPPTYNVSQITAPVAAYYAKNDFLASIEDVEKLLGELPNIADEYLVETMYWVLVLLGALIAPLNSYKTEDFNAQEFIASLKSTTSEILDLLDVPEDAFLNISQYLEKHGYPFESHHVLTDDGYIVTLHRIPAITNGFGENIDRVNPAVLFVPPMLCSSIDWVSRGANESLGLLLSDLDYDVWLLNTRGTRYSMLHQNLNITGKEFWNFSFHEKGYFDVAASIDYILNSTGLQKITAIGYSEGTSALLALTSTRTEYLEKLNLISLLSPIGYMGGVTSPIPVLAVSFLNALETLPDLLKLYGIPHEELLSELLVSVCVVADFEEVCLQTLGLLIGFDSDEIALDYLLTLISDKPSGISFKQLFHYGQEMRADAFQQFDYGSKNNMAFYGSSKPPAYNVSAINVPVAVYYAKNDFFAALEDVEKLVGELPIVAESHLIEYDKFTHLDFIAAFDINRILYDKVIATIQNHNFL</sequence>
<keyword evidence="5" id="KW-0443">Lipid metabolism</keyword>
<evidence type="ECO:0000256" key="2">
    <source>
        <dbReference type="ARBA" id="ARBA00022729"/>
    </source>
</evidence>
<evidence type="ECO:0000256" key="1">
    <source>
        <dbReference type="ARBA" id="ARBA00010701"/>
    </source>
</evidence>
<dbReference type="InterPro" id="IPR006693">
    <property type="entry name" value="AB_hydrolase_lipase"/>
</dbReference>
<evidence type="ECO:0000313" key="11">
    <source>
        <dbReference type="Proteomes" id="UP000030742"/>
    </source>
</evidence>
<feature type="domain" description="AB hydrolase-1" evidence="8">
    <location>
        <begin position="511"/>
        <end position="603"/>
    </location>
</feature>
<keyword evidence="4" id="KW-0442">Lipid degradation</keyword>
<evidence type="ECO:0000256" key="6">
    <source>
        <dbReference type="ARBA" id="ARBA00023180"/>
    </source>
</evidence>
<evidence type="ECO:0000256" key="3">
    <source>
        <dbReference type="ARBA" id="ARBA00022801"/>
    </source>
</evidence>
<comment type="similarity">
    <text evidence="1">Belongs to the AB hydrolase superfamily. Lipase family.</text>
</comment>
<feature type="domain" description="Partial AB-hydrolase lipase" evidence="9">
    <location>
        <begin position="440"/>
        <end position="503"/>
    </location>
</feature>
<dbReference type="Pfam" id="PF04083">
    <property type="entry name" value="Abhydro_lipase"/>
    <property type="match status" value="2"/>
</dbReference>
<dbReference type="FunFam" id="3.40.50.1820:FF:000057">
    <property type="entry name" value="Lipase"/>
    <property type="match status" value="2"/>
</dbReference>
<evidence type="ECO:0000313" key="10">
    <source>
        <dbReference type="EMBL" id="ERL86263.1"/>
    </source>
</evidence>
<gene>
    <name evidence="10" type="ORF">D910_03673</name>
</gene>
<dbReference type="AlphaFoldDB" id="U4U1S2"/>
<protein>
    <recommendedName>
        <fullName evidence="12">Partial AB-hydrolase lipase domain-containing protein</fullName>
    </recommendedName>
</protein>
<keyword evidence="6" id="KW-0325">Glycoprotein</keyword>
<dbReference type="Pfam" id="PF00561">
    <property type="entry name" value="Abhydrolase_1"/>
    <property type="match status" value="1"/>
</dbReference>
<evidence type="ECO:0000259" key="9">
    <source>
        <dbReference type="Pfam" id="PF04083"/>
    </source>
</evidence>